<dbReference type="InterPro" id="IPR006620">
    <property type="entry name" value="Pro_4_hyd_alph"/>
</dbReference>
<keyword evidence="3" id="KW-0223">Dioxygenase</keyword>
<dbReference type="AlphaFoldDB" id="L8GJN1"/>
<dbReference type="GO" id="GO:0005783">
    <property type="term" value="C:endoplasmic reticulum"/>
    <property type="evidence" value="ECO:0007669"/>
    <property type="project" value="TreeGrafter"/>
</dbReference>
<evidence type="ECO:0000256" key="1">
    <source>
        <dbReference type="ARBA" id="ARBA00001961"/>
    </source>
</evidence>
<dbReference type="Gene3D" id="2.60.120.620">
    <property type="entry name" value="q2cbj1_9rhob like domain"/>
    <property type="match status" value="1"/>
</dbReference>
<dbReference type="InterPro" id="IPR044862">
    <property type="entry name" value="Pro_4_hyd_alph_FE2OG_OXY"/>
</dbReference>
<accession>L8GJN1</accession>
<evidence type="ECO:0000256" key="4">
    <source>
        <dbReference type="ARBA" id="ARBA00023002"/>
    </source>
</evidence>
<comment type="cofactor">
    <cofactor evidence="1">
        <name>L-ascorbate</name>
        <dbReference type="ChEBI" id="CHEBI:38290"/>
    </cofactor>
</comment>
<evidence type="ECO:0000256" key="5">
    <source>
        <dbReference type="ARBA" id="ARBA00023004"/>
    </source>
</evidence>
<dbReference type="OMA" id="HNDSLTW"/>
<dbReference type="EMBL" id="KB008119">
    <property type="protein sequence ID" value="ELR12401.1"/>
    <property type="molecule type" value="Genomic_DNA"/>
</dbReference>
<dbReference type="GO" id="GO:0004656">
    <property type="term" value="F:procollagen-proline 4-dioxygenase activity"/>
    <property type="evidence" value="ECO:0007669"/>
    <property type="project" value="TreeGrafter"/>
</dbReference>
<dbReference type="KEGG" id="acan:ACA1_374700"/>
<evidence type="ECO:0000313" key="8">
    <source>
        <dbReference type="Proteomes" id="UP000011083"/>
    </source>
</evidence>
<evidence type="ECO:0000313" key="7">
    <source>
        <dbReference type="EMBL" id="ELR12401.1"/>
    </source>
</evidence>
<dbReference type="SMART" id="SM00702">
    <property type="entry name" value="P4Hc"/>
    <property type="match status" value="1"/>
</dbReference>
<feature type="domain" description="Prolyl 4-hydroxylase alpha subunit" evidence="6">
    <location>
        <begin position="46"/>
        <end position="223"/>
    </location>
</feature>
<dbReference type="GO" id="GO:0031418">
    <property type="term" value="F:L-ascorbic acid binding"/>
    <property type="evidence" value="ECO:0007669"/>
    <property type="project" value="InterPro"/>
</dbReference>
<dbReference type="PANTHER" id="PTHR10869:SF236">
    <property type="entry name" value="PROLYL 4-HYDROXYLASE ALPHA SUBUNIT DOMAIN-CONTAINING PROTEIN"/>
    <property type="match status" value="1"/>
</dbReference>
<keyword evidence="2" id="KW-0479">Metal-binding</keyword>
<protein>
    <submittedName>
        <fullName evidence="7">Oxidoreductase domain containing protein</fullName>
    </submittedName>
</protein>
<dbReference type="GO" id="GO:0005506">
    <property type="term" value="F:iron ion binding"/>
    <property type="evidence" value="ECO:0007669"/>
    <property type="project" value="InterPro"/>
</dbReference>
<name>L8GJN1_ACACF</name>
<gene>
    <name evidence="7" type="ORF">ACA1_374700</name>
</gene>
<dbReference type="RefSeq" id="XP_004334414.1">
    <property type="nucleotide sequence ID" value="XM_004334366.1"/>
</dbReference>
<proteinExistence type="predicted"/>
<dbReference type="VEuPathDB" id="AmoebaDB:ACA1_374700"/>
<dbReference type="GeneID" id="14912788"/>
<keyword evidence="4" id="KW-0560">Oxidoreductase</keyword>
<keyword evidence="5" id="KW-0408">Iron</keyword>
<dbReference type="InterPro" id="IPR045054">
    <property type="entry name" value="P4HA-like"/>
</dbReference>
<evidence type="ECO:0000256" key="3">
    <source>
        <dbReference type="ARBA" id="ARBA00022964"/>
    </source>
</evidence>
<dbReference type="PANTHER" id="PTHR10869">
    <property type="entry name" value="PROLYL 4-HYDROXYLASE ALPHA SUBUNIT"/>
    <property type="match status" value="1"/>
</dbReference>
<organism evidence="7 8">
    <name type="scientific">Acanthamoeba castellanii (strain ATCC 30010 / Neff)</name>
    <dbReference type="NCBI Taxonomy" id="1257118"/>
    <lineage>
        <taxon>Eukaryota</taxon>
        <taxon>Amoebozoa</taxon>
        <taxon>Discosea</taxon>
        <taxon>Longamoebia</taxon>
        <taxon>Centramoebida</taxon>
        <taxon>Acanthamoebidae</taxon>
        <taxon>Acanthamoeba</taxon>
    </lineage>
</organism>
<dbReference type="Proteomes" id="UP000011083">
    <property type="component" value="Unassembled WGS sequence"/>
</dbReference>
<sequence>MEADFFNVKTVEAGWWRPTQVGELVLSALSADEVTKTDLEVSNKGREAFILHGVLTPAECRHMVERTEREGYEPMREFTTASRSNTRLMIDDRELADAIWPRVKALVPEVAIKSGQTWSVVGLNHRWRFCRHRRHLTVVYTPGQHCEPHVDAAYKPSSSERSLFTFMLYLNEGFGGGATVFLEGERHAVTPLTGMALVFEHNIVHEGERLASDVKYIMRTEVMYRRQPKNWG</sequence>
<evidence type="ECO:0000259" key="6">
    <source>
        <dbReference type="SMART" id="SM00702"/>
    </source>
</evidence>
<reference evidence="7 8" key="1">
    <citation type="journal article" date="2013" name="Genome Biol.">
        <title>Genome of Acanthamoeba castellanii highlights extensive lateral gene transfer and early evolution of tyrosine kinase signaling.</title>
        <authorList>
            <person name="Clarke M."/>
            <person name="Lohan A.J."/>
            <person name="Liu B."/>
            <person name="Lagkouvardos I."/>
            <person name="Roy S."/>
            <person name="Zafar N."/>
            <person name="Bertelli C."/>
            <person name="Schilde C."/>
            <person name="Kianianmomeni A."/>
            <person name="Burglin T.R."/>
            <person name="Frech C."/>
            <person name="Turcotte B."/>
            <person name="Kopec K.O."/>
            <person name="Synnott J.M."/>
            <person name="Choo C."/>
            <person name="Paponov I."/>
            <person name="Finkler A."/>
            <person name="Soon Heng Tan C."/>
            <person name="Hutchins A.P."/>
            <person name="Weinmeier T."/>
            <person name="Rattei T."/>
            <person name="Chu J.S."/>
            <person name="Gimenez G."/>
            <person name="Irimia M."/>
            <person name="Rigden D.J."/>
            <person name="Fitzpatrick D.A."/>
            <person name="Lorenzo-Morales J."/>
            <person name="Bateman A."/>
            <person name="Chiu C.H."/>
            <person name="Tang P."/>
            <person name="Hegemann P."/>
            <person name="Fromm H."/>
            <person name="Raoult D."/>
            <person name="Greub G."/>
            <person name="Miranda-Saavedra D."/>
            <person name="Chen N."/>
            <person name="Nash P."/>
            <person name="Ginger M.L."/>
            <person name="Horn M."/>
            <person name="Schaap P."/>
            <person name="Caler L."/>
            <person name="Loftus B."/>
        </authorList>
    </citation>
    <scope>NUCLEOTIDE SEQUENCE [LARGE SCALE GENOMIC DNA]</scope>
    <source>
        <strain evidence="7 8">Neff</strain>
    </source>
</reference>
<dbReference type="OrthoDB" id="69177at2759"/>
<evidence type="ECO:0000256" key="2">
    <source>
        <dbReference type="ARBA" id="ARBA00022723"/>
    </source>
</evidence>
<dbReference type="Pfam" id="PF13640">
    <property type="entry name" value="2OG-FeII_Oxy_3"/>
    <property type="match status" value="1"/>
</dbReference>
<keyword evidence="8" id="KW-1185">Reference proteome</keyword>